<dbReference type="CDD" id="cd04056">
    <property type="entry name" value="Peptidases_S53"/>
    <property type="match status" value="1"/>
</dbReference>
<name>A0A3E2GW66_SCYLI</name>
<dbReference type="PROSITE" id="PS51695">
    <property type="entry name" value="SEDOLISIN"/>
    <property type="match status" value="1"/>
</dbReference>
<reference evidence="18 19" key="1">
    <citation type="submission" date="2018-05" db="EMBL/GenBank/DDBJ databases">
        <title>Draft genome sequence of Scytalidium lignicola DSM 105466, a ubiquitous saprotrophic fungus.</title>
        <authorList>
            <person name="Buettner E."/>
            <person name="Gebauer A.M."/>
            <person name="Hofrichter M."/>
            <person name="Liers C."/>
            <person name="Kellner H."/>
        </authorList>
    </citation>
    <scope>NUCLEOTIDE SEQUENCE [LARGE SCALE GENOMIC DNA]</scope>
    <source>
        <strain evidence="18 19">DSM 105466</strain>
    </source>
</reference>
<dbReference type="Gene3D" id="3.40.50.200">
    <property type="entry name" value="Peptidase S8/S53 domain"/>
    <property type="match status" value="1"/>
</dbReference>
<dbReference type="GO" id="GO:0006508">
    <property type="term" value="P:proteolysis"/>
    <property type="evidence" value="ECO:0007669"/>
    <property type="project" value="UniProtKB-KW"/>
</dbReference>
<evidence type="ECO:0000256" key="13">
    <source>
        <dbReference type="ARBA" id="ARBA00023145"/>
    </source>
</evidence>
<keyword evidence="6 15" id="KW-0645">Protease</keyword>
<feature type="active site" description="Charge relay system" evidence="15">
    <location>
        <position position="303"/>
    </location>
</feature>
<comment type="catalytic activity">
    <reaction evidence="1">
        <text>Release of an N-terminal tripeptide from a polypeptide.</text>
        <dbReference type="EC" id="3.4.14.10"/>
    </reaction>
</comment>
<feature type="binding site" evidence="15">
    <location>
        <position position="592"/>
    </location>
    <ligand>
        <name>Ca(2+)</name>
        <dbReference type="ChEBI" id="CHEBI:29108"/>
    </ligand>
</feature>
<feature type="active site" description="Charge relay system" evidence="15">
    <location>
        <position position="551"/>
    </location>
</feature>
<feature type="non-terminal residue" evidence="18">
    <location>
        <position position="1"/>
    </location>
</feature>
<evidence type="ECO:0000256" key="5">
    <source>
        <dbReference type="ARBA" id="ARBA00022525"/>
    </source>
</evidence>
<evidence type="ECO:0000259" key="17">
    <source>
        <dbReference type="PROSITE" id="PS51695"/>
    </source>
</evidence>
<dbReference type="SUPFAM" id="SSF52743">
    <property type="entry name" value="Subtilisin-like"/>
    <property type="match status" value="1"/>
</dbReference>
<evidence type="ECO:0000256" key="15">
    <source>
        <dbReference type="PROSITE-ProRule" id="PRU01032"/>
    </source>
</evidence>
<dbReference type="PANTHER" id="PTHR14218:SF19">
    <property type="entry name" value="SERINE PROTEASE AORO, PUTATIVE (AFU_ORTHOLOGUE AFUA_6G10250)-RELATED"/>
    <property type="match status" value="1"/>
</dbReference>
<dbReference type="SUPFAM" id="SSF54897">
    <property type="entry name" value="Protease propeptides/inhibitors"/>
    <property type="match status" value="1"/>
</dbReference>
<dbReference type="EC" id="3.4.14.10" evidence="4"/>
<dbReference type="GO" id="GO:0004252">
    <property type="term" value="F:serine-type endopeptidase activity"/>
    <property type="evidence" value="ECO:0007669"/>
    <property type="project" value="UniProtKB-UniRule"/>
</dbReference>
<feature type="binding site" evidence="15">
    <location>
        <position position="613"/>
    </location>
    <ligand>
        <name>Ca(2+)</name>
        <dbReference type="ChEBI" id="CHEBI:29108"/>
    </ligand>
</feature>
<keyword evidence="7 15" id="KW-0479">Metal-binding</keyword>
<accession>A0A3E2GW66</accession>
<evidence type="ECO:0000256" key="3">
    <source>
        <dbReference type="ARBA" id="ARBA00004239"/>
    </source>
</evidence>
<comment type="cofactor">
    <cofactor evidence="15">
        <name>Ca(2+)</name>
        <dbReference type="ChEBI" id="CHEBI:29108"/>
    </cofactor>
    <text evidence="15">Binds 1 Ca(2+) ion per subunit.</text>
</comment>
<keyword evidence="10 15" id="KW-0720">Serine protease</keyword>
<evidence type="ECO:0000256" key="12">
    <source>
        <dbReference type="ARBA" id="ARBA00023026"/>
    </source>
</evidence>
<dbReference type="InterPro" id="IPR050819">
    <property type="entry name" value="Tripeptidyl-peptidase_I"/>
</dbReference>
<dbReference type="GO" id="GO:0046872">
    <property type="term" value="F:metal ion binding"/>
    <property type="evidence" value="ECO:0007669"/>
    <property type="project" value="UniProtKB-UniRule"/>
</dbReference>
<feature type="active site" description="Charge relay system" evidence="15">
    <location>
        <position position="299"/>
    </location>
</feature>
<dbReference type="EMBL" id="NCSJ02000335">
    <property type="protein sequence ID" value="RFU25414.1"/>
    <property type="molecule type" value="Genomic_DNA"/>
</dbReference>
<dbReference type="PANTHER" id="PTHR14218">
    <property type="entry name" value="PROTEASE S8 TRIPEPTIDYL PEPTIDASE I CLN2"/>
    <property type="match status" value="1"/>
</dbReference>
<feature type="binding site" evidence="15">
    <location>
        <position position="611"/>
    </location>
    <ligand>
        <name>Ca(2+)</name>
        <dbReference type="ChEBI" id="CHEBI:29108"/>
    </ligand>
</feature>
<keyword evidence="8 16" id="KW-0732">Signal</keyword>
<feature type="domain" description="Peptidase S53" evidence="17">
    <location>
        <begin position="223"/>
        <end position="633"/>
    </location>
</feature>
<evidence type="ECO:0000256" key="9">
    <source>
        <dbReference type="ARBA" id="ARBA00022801"/>
    </source>
</evidence>
<dbReference type="Pfam" id="PF09286">
    <property type="entry name" value="Pro-kuma_activ"/>
    <property type="match status" value="1"/>
</dbReference>
<comment type="caution">
    <text evidence="18">The sequence shown here is derived from an EMBL/GenBank/DDBJ whole genome shotgun (WGS) entry which is preliminary data.</text>
</comment>
<keyword evidence="14" id="KW-0325">Glycoprotein</keyword>
<keyword evidence="13" id="KW-0865">Zymogen</keyword>
<dbReference type="FunFam" id="3.40.50.200:FF:000015">
    <property type="entry name" value="Tripeptidyl peptidase A"/>
    <property type="match status" value="1"/>
</dbReference>
<evidence type="ECO:0000256" key="10">
    <source>
        <dbReference type="ARBA" id="ARBA00022825"/>
    </source>
</evidence>
<dbReference type="SMART" id="SM00944">
    <property type="entry name" value="Pro-kuma_activ"/>
    <property type="match status" value="1"/>
</dbReference>
<evidence type="ECO:0000256" key="2">
    <source>
        <dbReference type="ARBA" id="ARBA00002451"/>
    </source>
</evidence>
<organism evidence="18 19">
    <name type="scientific">Scytalidium lignicola</name>
    <name type="common">Hyphomycete</name>
    <dbReference type="NCBI Taxonomy" id="5539"/>
    <lineage>
        <taxon>Eukaryota</taxon>
        <taxon>Fungi</taxon>
        <taxon>Dikarya</taxon>
        <taxon>Ascomycota</taxon>
        <taxon>Pezizomycotina</taxon>
        <taxon>Leotiomycetes</taxon>
        <taxon>Leotiomycetes incertae sedis</taxon>
        <taxon>Scytalidium</taxon>
    </lineage>
</organism>
<dbReference type="Proteomes" id="UP000258309">
    <property type="component" value="Unassembled WGS sequence"/>
</dbReference>
<evidence type="ECO:0000256" key="1">
    <source>
        <dbReference type="ARBA" id="ARBA00001910"/>
    </source>
</evidence>
<dbReference type="OrthoDB" id="409122at2759"/>
<feature type="non-terminal residue" evidence="18">
    <location>
        <position position="634"/>
    </location>
</feature>
<dbReference type="OMA" id="THERKAP"/>
<keyword evidence="12" id="KW-0843">Virulence</keyword>
<feature type="binding site" evidence="15">
    <location>
        <position position="593"/>
    </location>
    <ligand>
        <name>Ca(2+)</name>
        <dbReference type="ChEBI" id="CHEBI:29108"/>
    </ligand>
</feature>
<comment type="function">
    <text evidence="2">Secreted tripeptidyl-peptidase which degrades proteins at acidic pHs and is involved in virulence.</text>
</comment>
<dbReference type="CDD" id="cd11377">
    <property type="entry name" value="Pro-peptidase_S53"/>
    <property type="match status" value="1"/>
</dbReference>
<dbReference type="STRING" id="5539.A0A3E2GW66"/>
<evidence type="ECO:0000256" key="16">
    <source>
        <dbReference type="SAM" id="SignalP"/>
    </source>
</evidence>
<evidence type="ECO:0000313" key="18">
    <source>
        <dbReference type="EMBL" id="RFU25414.1"/>
    </source>
</evidence>
<dbReference type="InterPro" id="IPR015366">
    <property type="entry name" value="S53_propep"/>
</dbReference>
<keyword evidence="11 15" id="KW-0106">Calcium</keyword>
<dbReference type="GO" id="GO:0005576">
    <property type="term" value="C:extracellular region"/>
    <property type="evidence" value="ECO:0007669"/>
    <property type="project" value="UniProtKB-SubCell"/>
</dbReference>
<protein>
    <recommendedName>
        <fullName evidence="4">tripeptidyl-peptidase II</fullName>
        <ecNumber evidence="4">3.4.14.10</ecNumber>
    </recommendedName>
</protein>
<feature type="chain" id="PRO_5017830161" description="tripeptidyl-peptidase II" evidence="16">
    <location>
        <begin position="19"/>
        <end position="634"/>
    </location>
</feature>
<evidence type="ECO:0000256" key="14">
    <source>
        <dbReference type="ARBA" id="ARBA00023180"/>
    </source>
</evidence>
<dbReference type="InterPro" id="IPR036852">
    <property type="entry name" value="Peptidase_S8/S53_dom_sf"/>
</dbReference>
<gene>
    <name evidence="18" type="ORF">B7463_g10924</name>
</gene>
<evidence type="ECO:0000256" key="6">
    <source>
        <dbReference type="ARBA" id="ARBA00022670"/>
    </source>
</evidence>
<evidence type="ECO:0000313" key="19">
    <source>
        <dbReference type="Proteomes" id="UP000258309"/>
    </source>
</evidence>
<keyword evidence="5" id="KW-0964">Secreted</keyword>
<dbReference type="GO" id="GO:0008240">
    <property type="term" value="F:tripeptidyl-peptidase activity"/>
    <property type="evidence" value="ECO:0007669"/>
    <property type="project" value="UniProtKB-EC"/>
</dbReference>
<comment type="subcellular location">
    <subcellularLocation>
        <location evidence="3">Secreted</location>
        <location evidence="3">Extracellular space</location>
    </subcellularLocation>
</comment>
<proteinExistence type="predicted"/>
<feature type="signal peptide" evidence="16">
    <location>
        <begin position="1"/>
        <end position="18"/>
    </location>
</feature>
<evidence type="ECO:0000256" key="4">
    <source>
        <dbReference type="ARBA" id="ARBA00012462"/>
    </source>
</evidence>
<sequence>MWLSSALALALGITPAFAHPQPSYVVHEKRDVLPRAWEFESPANPSTTLLARVGLVQSNLENGHDHLIAVSDPRSPTYGQHWTAAQVAEFFQPSAETIDAVQEWLTDSGINGERIKLSKGKHWLSFNATVEELQNLLQTEYGTYRHQSGLVYIGSESYTIPASLKHCIDFITPTVQFDTPIKITAHTRRDTLNKDTLHLGPKIQGPMHPDLTSDKNLSNCGGQITPDCLRAMYGIPKGEFNDSKNSYGIVEFEGQAYSQTDLDLFFETYTDVPTNTSPIYLPIDGGYLASGDDTTTRGESNLDLEFAMSLVYPQSVSLYQTGDDVIWQPATNNNFLDAIDGSYCTYDGGDDPVWDAIYPHNFSDTGYQGQPDCGTYKPANVISISYGMEEDGHPPAYTRRQCYEYMKIGLMGVTIMFSSGDTGVAGLRGECLNPDGSPTPVSAEYGIFNPMFPGTCPYITSVGGTQLEAGVSVHTPESAAAFSGGGFSNLFPVPDYQKEAINYYYANFAPPYNSSIYNNTQLVRGFPDVSANAVNYSITVNGTFISIAGTSASSPVFGSVVTLLNEARLRVGKSPIGFINPVLYQHPEVLNDITTGHNAGCGTNGFAAVKGWDPATGLGTPNYPKMEALFLSLP</sequence>
<evidence type="ECO:0000256" key="7">
    <source>
        <dbReference type="ARBA" id="ARBA00022723"/>
    </source>
</evidence>
<keyword evidence="9 15" id="KW-0378">Hydrolase</keyword>
<dbReference type="InterPro" id="IPR030400">
    <property type="entry name" value="Sedolisin_dom"/>
</dbReference>
<evidence type="ECO:0000256" key="11">
    <source>
        <dbReference type="ARBA" id="ARBA00022837"/>
    </source>
</evidence>
<keyword evidence="19" id="KW-1185">Reference proteome</keyword>
<dbReference type="AlphaFoldDB" id="A0A3E2GW66"/>
<evidence type="ECO:0000256" key="8">
    <source>
        <dbReference type="ARBA" id="ARBA00022729"/>
    </source>
</evidence>